<keyword evidence="8" id="KW-1185">Reference proteome</keyword>
<dbReference type="EMBL" id="JACHGT010000006">
    <property type="protein sequence ID" value="MBB6035064.1"/>
    <property type="molecule type" value="Genomic_DNA"/>
</dbReference>
<sequence length="845" mass="88104">MPAPPHLGVDFGTSHTVAVLRRADGRVEALMFGGTALLPSGVAAGRDGALAVGSDAAHAARNDPAAFEPHPKRRIDDGTVLLGEHEFPVEDLFAAVLAEVRSRCVEVARSVPEAVTLTHPAAWGPRRRRILRSAAVKAGFATARLVPEPVAAAAYYARELGHDVPVGATVVVHDFGGGTFDASVVRRTADGFEVLAVDGLDDLGGVDIDEVLVQHLRSQYGDPGSWVRLLAPDSTADRRHARLFREDVRLAKEMLSRRSIADLHIPLPDRDVHVTREELERITAPLLSRAVEVTSAVIEESGVPPERIAGVFLVGGGSRMPLIATLLHRELGRAPVLADHIELVVAHGAILDEGPAAPQPSPATAPAPAPGPPVVPPPRAVPVHPAPRTARIPLTVWSLGFLLGLETLVSFVTIGDADILKPDGAAGPLLFAALIVLLGSQIPLWLRVPTARRLLITGQLAYVAAHAGVVLAGPPGWPEIAARLPFVAAGIVGAELAAARSSADWYRAPVGPSWRRIATARRVLTALAVVAALSSTLVVSPPWRPATEDAPKLRLLATAEAAAAYTDIAVGEAMAVGARPDGEIDVFSTATGELSGTFETGSGPITDLALSYVGGHDTAVVGEFGYARVIATDTGEELCTIEDPGSFTELATMIVDGLPLLVSGRGDEFGVWSLGDCALRERFDTGADVSGDTGVLNHDGVPVAVFADATGVTPGFDLRDGTAASPRFVLPGRPAFAGTTDGDLVTAVGSRLSAWNLTTGDEKTHVDLGAEVTDGGLAVLRDGNSLLAATVDREGTLRVCDLATGTEVGEYQLGLSERPPLLGFSRDGSQRLVVGFGGQIVILGR</sequence>
<evidence type="ECO:0000256" key="3">
    <source>
        <dbReference type="ARBA" id="ARBA00022840"/>
    </source>
</evidence>
<feature type="region of interest" description="Disordered" evidence="6">
    <location>
        <begin position="355"/>
        <end position="378"/>
    </location>
</feature>
<name>A0A841FGR9_9ACTN</name>
<evidence type="ECO:0000256" key="6">
    <source>
        <dbReference type="SAM" id="MobiDB-lite"/>
    </source>
</evidence>
<evidence type="ECO:0000256" key="4">
    <source>
        <dbReference type="ARBA" id="ARBA00023016"/>
    </source>
</evidence>
<evidence type="ECO:0000256" key="1">
    <source>
        <dbReference type="ARBA" id="ARBA00007381"/>
    </source>
</evidence>
<comment type="similarity">
    <text evidence="1">Belongs to the heat shock protein 70 family.</text>
</comment>
<dbReference type="Pfam" id="PF00012">
    <property type="entry name" value="HSP70"/>
    <property type="match status" value="1"/>
</dbReference>
<evidence type="ECO:0000313" key="8">
    <source>
        <dbReference type="Proteomes" id="UP000548476"/>
    </source>
</evidence>
<dbReference type="InterPro" id="IPR013126">
    <property type="entry name" value="Hsp_70_fam"/>
</dbReference>
<dbReference type="InterPro" id="IPR043129">
    <property type="entry name" value="ATPase_NBD"/>
</dbReference>
<dbReference type="InterPro" id="IPR011044">
    <property type="entry name" value="Quino_amine_DH_bsu"/>
</dbReference>
<dbReference type="SUPFAM" id="SSF50969">
    <property type="entry name" value="YVTN repeat-like/Quinoprotein amine dehydrogenase"/>
    <property type="match status" value="1"/>
</dbReference>
<keyword evidence="2" id="KW-0547">Nucleotide-binding</keyword>
<dbReference type="SUPFAM" id="SSF53067">
    <property type="entry name" value="Actin-like ATPase domain"/>
    <property type="match status" value="2"/>
</dbReference>
<keyword evidence="3" id="KW-0067">ATP-binding</keyword>
<dbReference type="Gene3D" id="3.90.640.10">
    <property type="entry name" value="Actin, Chain A, domain 4"/>
    <property type="match status" value="1"/>
</dbReference>
<dbReference type="PROSITE" id="PS01036">
    <property type="entry name" value="HSP70_3"/>
    <property type="match status" value="1"/>
</dbReference>
<evidence type="ECO:0000256" key="2">
    <source>
        <dbReference type="ARBA" id="ARBA00022741"/>
    </source>
</evidence>
<organism evidence="7 8">
    <name type="scientific">Phytomonospora endophytica</name>
    <dbReference type="NCBI Taxonomy" id="714109"/>
    <lineage>
        <taxon>Bacteria</taxon>
        <taxon>Bacillati</taxon>
        <taxon>Actinomycetota</taxon>
        <taxon>Actinomycetes</taxon>
        <taxon>Micromonosporales</taxon>
        <taxon>Micromonosporaceae</taxon>
        <taxon>Phytomonospora</taxon>
    </lineage>
</organism>
<dbReference type="Gene3D" id="2.130.10.10">
    <property type="entry name" value="YVTN repeat-like/Quinoprotein amine dehydrogenase"/>
    <property type="match status" value="2"/>
</dbReference>
<dbReference type="GO" id="GO:0140662">
    <property type="term" value="F:ATP-dependent protein folding chaperone"/>
    <property type="evidence" value="ECO:0007669"/>
    <property type="project" value="InterPro"/>
</dbReference>
<dbReference type="Gene3D" id="3.30.420.40">
    <property type="match status" value="2"/>
</dbReference>
<keyword evidence="5" id="KW-0143">Chaperone</keyword>
<reference evidence="7 8" key="1">
    <citation type="submission" date="2020-08" db="EMBL/GenBank/DDBJ databases">
        <title>Genomic Encyclopedia of Type Strains, Phase IV (KMG-IV): sequencing the most valuable type-strain genomes for metagenomic binning, comparative biology and taxonomic classification.</title>
        <authorList>
            <person name="Goeker M."/>
        </authorList>
    </citation>
    <scope>NUCLEOTIDE SEQUENCE [LARGE SCALE GENOMIC DNA]</scope>
    <source>
        <strain evidence="7 8">YIM 65646</strain>
    </source>
</reference>
<accession>A0A841FGR9</accession>
<keyword evidence="4" id="KW-0346">Stress response</keyword>
<dbReference type="PANTHER" id="PTHR42749:SF1">
    <property type="entry name" value="CELL SHAPE-DETERMINING PROTEIN MREB"/>
    <property type="match status" value="1"/>
</dbReference>
<evidence type="ECO:0000313" key="7">
    <source>
        <dbReference type="EMBL" id="MBB6035064.1"/>
    </source>
</evidence>
<dbReference type="AlphaFoldDB" id="A0A841FGR9"/>
<dbReference type="PRINTS" id="PR00301">
    <property type="entry name" value="HEATSHOCK70"/>
</dbReference>
<feature type="compositionally biased region" description="Pro residues" evidence="6">
    <location>
        <begin position="357"/>
        <end position="378"/>
    </location>
</feature>
<dbReference type="RefSeq" id="WP_184787942.1">
    <property type="nucleotide sequence ID" value="NZ_BONT01000007.1"/>
</dbReference>
<dbReference type="Proteomes" id="UP000548476">
    <property type="component" value="Unassembled WGS sequence"/>
</dbReference>
<dbReference type="GO" id="GO:0005524">
    <property type="term" value="F:ATP binding"/>
    <property type="evidence" value="ECO:0007669"/>
    <property type="project" value="UniProtKB-KW"/>
</dbReference>
<evidence type="ECO:0000256" key="5">
    <source>
        <dbReference type="ARBA" id="ARBA00023186"/>
    </source>
</evidence>
<comment type="caution">
    <text evidence="7">The sequence shown here is derived from an EMBL/GenBank/DDBJ whole genome shotgun (WGS) entry which is preliminary data.</text>
</comment>
<dbReference type="InterPro" id="IPR018181">
    <property type="entry name" value="Heat_shock_70_CS"/>
</dbReference>
<proteinExistence type="inferred from homology"/>
<dbReference type="InterPro" id="IPR015943">
    <property type="entry name" value="WD40/YVTN_repeat-like_dom_sf"/>
</dbReference>
<protein>
    <submittedName>
        <fullName evidence="7">Actin-like ATPase involved in cell morphogenesis</fullName>
    </submittedName>
</protein>
<gene>
    <name evidence="7" type="ORF">HNR73_002921</name>
</gene>
<dbReference type="PANTHER" id="PTHR42749">
    <property type="entry name" value="CELL SHAPE-DETERMINING PROTEIN MREB"/>
    <property type="match status" value="1"/>
</dbReference>